<feature type="region of interest" description="Disordered" evidence="1">
    <location>
        <begin position="76"/>
        <end position="183"/>
    </location>
</feature>
<gene>
    <name evidence="2" type="ORF">SMTD_LOCUS15947</name>
</gene>
<organism evidence="2 3">
    <name type="scientific">Schistosoma mattheei</name>
    <dbReference type="NCBI Taxonomy" id="31246"/>
    <lineage>
        <taxon>Eukaryota</taxon>
        <taxon>Metazoa</taxon>
        <taxon>Spiralia</taxon>
        <taxon>Lophotrochozoa</taxon>
        <taxon>Platyhelminthes</taxon>
        <taxon>Trematoda</taxon>
        <taxon>Digenea</taxon>
        <taxon>Strigeidida</taxon>
        <taxon>Schistosomatoidea</taxon>
        <taxon>Schistosomatidae</taxon>
        <taxon>Schistosoma</taxon>
    </lineage>
</organism>
<accession>A0A3P8FVL6</accession>
<dbReference type="AlphaFoldDB" id="A0A3P8FVL6"/>
<proteinExistence type="predicted"/>
<evidence type="ECO:0000313" key="3">
    <source>
        <dbReference type="Proteomes" id="UP000269396"/>
    </source>
</evidence>
<dbReference type="Proteomes" id="UP000269396">
    <property type="component" value="Unassembled WGS sequence"/>
</dbReference>
<dbReference type="EMBL" id="UZAL01036521">
    <property type="protein sequence ID" value="VDP69970.1"/>
    <property type="molecule type" value="Genomic_DNA"/>
</dbReference>
<sequence>MEDAKTFTYLGSITDEHGGSDADVKERIGKARAVYSQLRNIWNSKQLSANTNVSIVRYKCQDSSTVWGRNLENYESHHPEETSKHYQQQPTVGENKPDPRGGRNQEEELEVDGTHIEESTQLRHKTNPHMESSRPKEMRKTKEHITPGNGDRHEKNEQELDGTRTEIPGQSGLENAGRWPMLH</sequence>
<evidence type="ECO:0000256" key="1">
    <source>
        <dbReference type="SAM" id="MobiDB-lite"/>
    </source>
</evidence>
<protein>
    <submittedName>
        <fullName evidence="2">Uncharacterized protein</fullName>
    </submittedName>
</protein>
<feature type="compositionally biased region" description="Basic and acidic residues" evidence="1">
    <location>
        <begin position="95"/>
        <end position="121"/>
    </location>
</feature>
<evidence type="ECO:0000313" key="2">
    <source>
        <dbReference type="EMBL" id="VDP69970.1"/>
    </source>
</evidence>
<feature type="compositionally biased region" description="Basic and acidic residues" evidence="1">
    <location>
        <begin position="131"/>
        <end position="164"/>
    </location>
</feature>
<reference evidence="2 3" key="1">
    <citation type="submission" date="2018-11" db="EMBL/GenBank/DDBJ databases">
        <authorList>
            <consortium name="Pathogen Informatics"/>
        </authorList>
    </citation>
    <scope>NUCLEOTIDE SEQUENCE [LARGE SCALE GENOMIC DNA]</scope>
    <source>
        <strain>Denwood</strain>
        <strain evidence="3">Zambia</strain>
    </source>
</reference>
<keyword evidence="3" id="KW-1185">Reference proteome</keyword>
<name>A0A3P8FVL6_9TREM</name>